<name>A0CP04_PARTE</name>
<dbReference type="EMBL" id="CT868127">
    <property type="protein sequence ID" value="CAK72521.1"/>
    <property type="molecule type" value="Genomic_DNA"/>
</dbReference>
<dbReference type="AlphaFoldDB" id="A0CP04"/>
<dbReference type="KEGG" id="ptm:GSPATT00038790001"/>
<protein>
    <recommendedName>
        <fullName evidence="3">Transmembrane protein</fullName>
    </recommendedName>
</protein>
<sequence>MLSGNLLIYNWLRIHRLTCRIRWVTVSGYSQIKMKLGLINLKAQINIQHLIFNFEFDSKLNTSSIQRGQSFLTQNRQVVHKQYNLLKRSEVSVINWQWRRILTITVNVSTYKQYFYDHPIYKVQVNIIINTIRECSFVQPGQILVESQLDYGSALLLEFFIFLVAIIMRLEITVKQMHLFNNSSEYNKCQTTTTWNLTTLQEQKQHFI</sequence>
<dbReference type="InParanoid" id="A0CP04"/>
<proteinExistence type="predicted"/>
<reference evidence="1 2" key="1">
    <citation type="journal article" date="2006" name="Nature">
        <title>Global trends of whole-genome duplications revealed by the ciliate Paramecium tetraurelia.</title>
        <authorList>
            <consortium name="Genoscope"/>
            <person name="Aury J.-M."/>
            <person name="Jaillon O."/>
            <person name="Duret L."/>
            <person name="Noel B."/>
            <person name="Jubin C."/>
            <person name="Porcel B.M."/>
            <person name="Segurens B."/>
            <person name="Daubin V."/>
            <person name="Anthouard V."/>
            <person name="Aiach N."/>
            <person name="Arnaiz O."/>
            <person name="Billaut A."/>
            <person name="Beisson J."/>
            <person name="Blanc I."/>
            <person name="Bouhouche K."/>
            <person name="Camara F."/>
            <person name="Duharcourt S."/>
            <person name="Guigo R."/>
            <person name="Gogendeau D."/>
            <person name="Katinka M."/>
            <person name="Keller A.-M."/>
            <person name="Kissmehl R."/>
            <person name="Klotz C."/>
            <person name="Koll F."/>
            <person name="Le Moue A."/>
            <person name="Lepere C."/>
            <person name="Malinsky S."/>
            <person name="Nowacki M."/>
            <person name="Nowak J.K."/>
            <person name="Plattner H."/>
            <person name="Poulain J."/>
            <person name="Ruiz F."/>
            <person name="Serrano V."/>
            <person name="Zagulski M."/>
            <person name="Dessen P."/>
            <person name="Betermier M."/>
            <person name="Weissenbach J."/>
            <person name="Scarpelli C."/>
            <person name="Schachter V."/>
            <person name="Sperling L."/>
            <person name="Meyer E."/>
            <person name="Cohen J."/>
            <person name="Wincker P."/>
        </authorList>
    </citation>
    <scope>NUCLEOTIDE SEQUENCE [LARGE SCALE GENOMIC DNA]</scope>
    <source>
        <strain evidence="1 2">Stock d4-2</strain>
    </source>
</reference>
<keyword evidence="2" id="KW-1185">Reference proteome</keyword>
<evidence type="ECO:0008006" key="3">
    <source>
        <dbReference type="Google" id="ProtNLM"/>
    </source>
</evidence>
<evidence type="ECO:0000313" key="2">
    <source>
        <dbReference type="Proteomes" id="UP000000600"/>
    </source>
</evidence>
<accession>A0CP04</accession>
<gene>
    <name evidence="1" type="ORF">GSPATT00038790001</name>
</gene>
<dbReference type="HOGENOM" id="CLU_1323138_0_0_1"/>
<dbReference type="Proteomes" id="UP000000600">
    <property type="component" value="Unassembled WGS sequence"/>
</dbReference>
<organism evidence="1 2">
    <name type="scientific">Paramecium tetraurelia</name>
    <dbReference type="NCBI Taxonomy" id="5888"/>
    <lineage>
        <taxon>Eukaryota</taxon>
        <taxon>Sar</taxon>
        <taxon>Alveolata</taxon>
        <taxon>Ciliophora</taxon>
        <taxon>Intramacronucleata</taxon>
        <taxon>Oligohymenophorea</taxon>
        <taxon>Peniculida</taxon>
        <taxon>Parameciidae</taxon>
        <taxon>Paramecium</taxon>
    </lineage>
</organism>
<evidence type="ECO:0000313" key="1">
    <source>
        <dbReference type="EMBL" id="CAK72521.1"/>
    </source>
</evidence>
<dbReference type="GeneID" id="5025707"/>
<dbReference type="RefSeq" id="XP_001439918.1">
    <property type="nucleotide sequence ID" value="XM_001439881.1"/>
</dbReference>